<dbReference type="Proteomes" id="UP000032142">
    <property type="component" value="Unassembled WGS sequence"/>
</dbReference>
<evidence type="ECO:0000313" key="1">
    <source>
        <dbReference type="EMBL" id="KHG04982.1"/>
    </source>
</evidence>
<dbReference type="EMBL" id="JRRC01421370">
    <property type="protein sequence ID" value="KHG04982.1"/>
    <property type="molecule type" value="Genomic_DNA"/>
</dbReference>
<dbReference type="AlphaFoldDB" id="A0A0B0MX85"/>
<reference evidence="2" key="1">
    <citation type="submission" date="2014-09" db="EMBL/GenBank/DDBJ databases">
        <authorList>
            <person name="Mudge J."/>
            <person name="Ramaraj T."/>
            <person name="Lindquist I.E."/>
            <person name="Bharti A.K."/>
            <person name="Sundararajan A."/>
            <person name="Cameron C.T."/>
            <person name="Woodward J.E."/>
            <person name="May G.D."/>
            <person name="Brubaker C."/>
            <person name="Broadhvest J."/>
            <person name="Wilkins T.A."/>
        </authorList>
    </citation>
    <scope>NUCLEOTIDE SEQUENCE</scope>
    <source>
        <strain evidence="2">cv. AKA8401</strain>
    </source>
</reference>
<organism evidence="1 2">
    <name type="scientific">Gossypium arboreum</name>
    <name type="common">Tree cotton</name>
    <name type="synonym">Gossypium nanking</name>
    <dbReference type="NCBI Taxonomy" id="29729"/>
    <lineage>
        <taxon>Eukaryota</taxon>
        <taxon>Viridiplantae</taxon>
        <taxon>Streptophyta</taxon>
        <taxon>Embryophyta</taxon>
        <taxon>Tracheophyta</taxon>
        <taxon>Spermatophyta</taxon>
        <taxon>Magnoliopsida</taxon>
        <taxon>eudicotyledons</taxon>
        <taxon>Gunneridae</taxon>
        <taxon>Pentapetalae</taxon>
        <taxon>rosids</taxon>
        <taxon>malvids</taxon>
        <taxon>Malvales</taxon>
        <taxon>Malvaceae</taxon>
        <taxon>Malvoideae</taxon>
        <taxon>Gossypium</taxon>
    </lineage>
</organism>
<evidence type="ECO:0000313" key="2">
    <source>
        <dbReference type="Proteomes" id="UP000032142"/>
    </source>
</evidence>
<protein>
    <submittedName>
        <fullName evidence="1">Biotinidase</fullName>
    </submittedName>
</protein>
<accession>A0A0B0MX85</accession>
<keyword evidence="2" id="KW-1185">Reference proteome</keyword>
<comment type="caution">
    <text evidence="1">The sequence shown here is derived from an EMBL/GenBank/DDBJ whole genome shotgun (WGS) entry which is preliminary data.</text>
</comment>
<proteinExistence type="predicted"/>
<name>A0A0B0MX85_GOSAR</name>
<sequence length="81" mass="9207">MERKQGTCTTHNMADGHVPDMVLHWLSHLRADAMSQRWSYIDTSHSQCMSQTCLTLAYISRPMHVLDMSYTSSCLNVVAMS</sequence>
<gene>
    <name evidence="1" type="ORF">F383_30873</name>
</gene>